<evidence type="ECO:0000256" key="11">
    <source>
        <dbReference type="ARBA" id="ARBA00023160"/>
    </source>
</evidence>
<proteinExistence type="inferred from homology"/>
<feature type="transmembrane region" description="Helical" evidence="13">
    <location>
        <begin position="67"/>
        <end position="86"/>
    </location>
</feature>
<comment type="caution">
    <text evidence="15">The sequence shown here is derived from an EMBL/GenBank/DDBJ whole genome shotgun (WGS) entry which is preliminary data.</text>
</comment>
<reference evidence="15 16" key="1">
    <citation type="journal article" date="2017" name="Gigascience">
        <title>Genome sequence of the small brown planthopper, Laodelphax striatellus.</title>
        <authorList>
            <person name="Zhu J."/>
            <person name="Jiang F."/>
            <person name="Wang X."/>
            <person name="Yang P."/>
            <person name="Bao Y."/>
            <person name="Zhao W."/>
            <person name="Wang W."/>
            <person name="Lu H."/>
            <person name="Wang Q."/>
            <person name="Cui N."/>
            <person name="Li J."/>
            <person name="Chen X."/>
            <person name="Luo L."/>
            <person name="Yu J."/>
            <person name="Kang L."/>
            <person name="Cui F."/>
        </authorList>
    </citation>
    <scope>NUCLEOTIDE SEQUENCE [LARGE SCALE GENOMIC DNA]</scope>
    <source>
        <strain evidence="15">Lst14</strain>
    </source>
</reference>
<evidence type="ECO:0000256" key="6">
    <source>
        <dbReference type="ARBA" id="ARBA00022989"/>
    </source>
</evidence>
<evidence type="ECO:0000256" key="4">
    <source>
        <dbReference type="ARBA" id="ARBA00022692"/>
    </source>
</evidence>
<keyword evidence="7 12" id="KW-0560">Oxidoreductase</keyword>
<feature type="transmembrane region" description="Helical" evidence="13">
    <location>
        <begin position="187"/>
        <end position="209"/>
    </location>
</feature>
<evidence type="ECO:0000256" key="7">
    <source>
        <dbReference type="ARBA" id="ARBA00023002"/>
    </source>
</evidence>
<dbReference type="PANTHER" id="PTHR11351">
    <property type="entry name" value="ACYL-COA DESATURASE"/>
    <property type="match status" value="1"/>
</dbReference>
<dbReference type="GO" id="GO:0005506">
    <property type="term" value="F:iron ion binding"/>
    <property type="evidence" value="ECO:0007669"/>
    <property type="project" value="TreeGrafter"/>
</dbReference>
<dbReference type="GO" id="GO:0005789">
    <property type="term" value="C:endoplasmic reticulum membrane"/>
    <property type="evidence" value="ECO:0007669"/>
    <property type="project" value="TreeGrafter"/>
</dbReference>
<evidence type="ECO:0000256" key="1">
    <source>
        <dbReference type="ARBA" id="ARBA00004141"/>
    </source>
</evidence>
<comment type="subcellular location">
    <subcellularLocation>
        <location evidence="1">Membrane</location>
        <topology evidence="1">Multi-pass membrane protein</topology>
    </subcellularLocation>
</comment>
<protein>
    <recommendedName>
        <fullName evidence="14">Fatty acid desaturase domain-containing protein</fullName>
    </recommendedName>
</protein>
<comment type="cofactor">
    <cofactor evidence="12">
        <name>Fe(2+)</name>
        <dbReference type="ChEBI" id="CHEBI:29033"/>
    </cofactor>
</comment>
<dbReference type="PANTHER" id="PTHR11351:SF31">
    <property type="entry name" value="DESATURASE 1, ISOFORM A-RELATED"/>
    <property type="match status" value="1"/>
</dbReference>
<sequence>MSPKSEYQCTGKLFEDDFAVELSPAPLKKEEEYKREIVWKNVGYIVYFHVAALYGLYLIFTSGKIETFLFSIFLFIFSGLGVTCGAHRLYAHRSFKATTPLKILFMIMNSMAFEDSIYEWVRNHRVHHKFTETTADPHDSRRGFFFSHCGWLMVRKHPDVKRKGQTVDVSDLESDPVIMFQKKYYKYLMPFFTFFVPTIIPVLCWGESLNNAYHIAGMFRYTYLTNMVWLVNSAAHIYGMRPYDKNINPRENRLVAFLTLGEGWHNYHHVFPWDYRSSELGMYRYNFTTRFIDWFSRIGWAYDMKSVSKEIIQKRAKRTGDGSHYNPVWGWDDKDLSAEIKADAFVRCSRNQ</sequence>
<evidence type="ECO:0000256" key="10">
    <source>
        <dbReference type="ARBA" id="ARBA00023136"/>
    </source>
</evidence>
<accession>A0A482WNM8</accession>
<dbReference type="GO" id="GO:0004768">
    <property type="term" value="F:stearoyl-CoA 9-desaturase activity"/>
    <property type="evidence" value="ECO:0007669"/>
    <property type="project" value="TreeGrafter"/>
</dbReference>
<feature type="transmembrane region" description="Helical" evidence="13">
    <location>
        <begin position="42"/>
        <end position="61"/>
    </location>
</feature>
<evidence type="ECO:0000256" key="2">
    <source>
        <dbReference type="ARBA" id="ARBA00009295"/>
    </source>
</evidence>
<evidence type="ECO:0000256" key="8">
    <source>
        <dbReference type="ARBA" id="ARBA00023004"/>
    </source>
</evidence>
<dbReference type="GO" id="GO:0006636">
    <property type="term" value="P:unsaturated fatty acid biosynthetic process"/>
    <property type="evidence" value="ECO:0007669"/>
    <property type="project" value="TreeGrafter"/>
</dbReference>
<keyword evidence="11 12" id="KW-0275">Fatty acid biosynthesis</keyword>
<evidence type="ECO:0000313" key="16">
    <source>
        <dbReference type="Proteomes" id="UP000291343"/>
    </source>
</evidence>
<dbReference type="AlphaFoldDB" id="A0A482WNM8"/>
<keyword evidence="8" id="KW-0408">Iron</keyword>
<comment type="domain">
    <text evidence="12">The histidine box domains are involved in binding the catalytic metal ions.</text>
</comment>
<dbReference type="Pfam" id="PF00487">
    <property type="entry name" value="FA_desaturase"/>
    <property type="match status" value="1"/>
</dbReference>
<keyword evidence="4 12" id="KW-0812">Transmembrane</keyword>
<evidence type="ECO:0000256" key="12">
    <source>
        <dbReference type="RuleBase" id="RU000581"/>
    </source>
</evidence>
<evidence type="ECO:0000256" key="9">
    <source>
        <dbReference type="ARBA" id="ARBA00023098"/>
    </source>
</evidence>
<evidence type="ECO:0000256" key="5">
    <source>
        <dbReference type="ARBA" id="ARBA00022832"/>
    </source>
</evidence>
<dbReference type="STRING" id="195883.A0A482WNM8"/>
<dbReference type="CDD" id="cd03505">
    <property type="entry name" value="Delta9-FADS-like"/>
    <property type="match status" value="1"/>
</dbReference>
<feature type="transmembrane region" description="Helical" evidence="13">
    <location>
        <begin position="221"/>
        <end position="240"/>
    </location>
</feature>
<organism evidence="15 16">
    <name type="scientific">Laodelphax striatellus</name>
    <name type="common">Small brown planthopper</name>
    <name type="synonym">Delphax striatella</name>
    <dbReference type="NCBI Taxonomy" id="195883"/>
    <lineage>
        <taxon>Eukaryota</taxon>
        <taxon>Metazoa</taxon>
        <taxon>Ecdysozoa</taxon>
        <taxon>Arthropoda</taxon>
        <taxon>Hexapoda</taxon>
        <taxon>Insecta</taxon>
        <taxon>Pterygota</taxon>
        <taxon>Neoptera</taxon>
        <taxon>Paraneoptera</taxon>
        <taxon>Hemiptera</taxon>
        <taxon>Auchenorrhyncha</taxon>
        <taxon>Fulgoroidea</taxon>
        <taxon>Delphacidae</taxon>
        <taxon>Criomorphinae</taxon>
        <taxon>Laodelphax</taxon>
    </lineage>
</organism>
<evidence type="ECO:0000256" key="13">
    <source>
        <dbReference type="SAM" id="Phobius"/>
    </source>
</evidence>
<feature type="domain" description="Fatty acid desaturase" evidence="14">
    <location>
        <begin position="70"/>
        <end position="272"/>
    </location>
</feature>
<dbReference type="InterPro" id="IPR015876">
    <property type="entry name" value="Acyl-CoA_DS"/>
</dbReference>
<dbReference type="InParanoid" id="A0A482WNM8"/>
<dbReference type="EMBL" id="QKKF02029497">
    <property type="protein sequence ID" value="RZF35167.1"/>
    <property type="molecule type" value="Genomic_DNA"/>
</dbReference>
<keyword evidence="16" id="KW-1185">Reference proteome</keyword>
<evidence type="ECO:0000313" key="15">
    <source>
        <dbReference type="EMBL" id="RZF35167.1"/>
    </source>
</evidence>
<gene>
    <name evidence="15" type="ORF">LSTR_LSTR007869</name>
</gene>
<evidence type="ECO:0000259" key="14">
    <source>
        <dbReference type="Pfam" id="PF00487"/>
    </source>
</evidence>
<dbReference type="InterPro" id="IPR005804">
    <property type="entry name" value="FA_desaturase_dom"/>
</dbReference>
<comment type="similarity">
    <text evidence="2 12">Belongs to the fatty acid desaturase type 1 family.</text>
</comment>
<dbReference type="OrthoDB" id="10260134at2759"/>
<name>A0A482WNM8_LAOST</name>
<keyword evidence="9" id="KW-0443">Lipid metabolism</keyword>
<dbReference type="Proteomes" id="UP000291343">
    <property type="component" value="Unassembled WGS sequence"/>
</dbReference>
<keyword evidence="3 12" id="KW-0444">Lipid biosynthesis</keyword>
<keyword evidence="5" id="KW-0276">Fatty acid metabolism</keyword>
<evidence type="ECO:0000256" key="3">
    <source>
        <dbReference type="ARBA" id="ARBA00022516"/>
    </source>
</evidence>
<dbReference type="SMR" id="A0A482WNM8"/>
<dbReference type="PRINTS" id="PR00075">
    <property type="entry name" value="FACDDSATRASE"/>
</dbReference>
<keyword evidence="10 13" id="KW-0472">Membrane</keyword>
<keyword evidence="6 13" id="KW-1133">Transmembrane helix</keyword>